<organism evidence="1">
    <name type="scientific">freshwater metagenome</name>
    <dbReference type="NCBI Taxonomy" id="449393"/>
    <lineage>
        <taxon>unclassified sequences</taxon>
        <taxon>metagenomes</taxon>
        <taxon>ecological metagenomes</taxon>
    </lineage>
</organism>
<sequence length="818" mass="87985">MVRRRADEAHARRAVTGLGHPRVHLVTGQLTALTGFGSLGHLDLQIVGVHQVLAGNAEAATGHLLDRAAPLRVVQTLGILAALTGVALGADRVHRHGERLVRLSADAAVAHRSGTEPLHDLAHRLDFLNWHPSTYPFLQLEQAAQRGRLLRQPVDHPGVLLEDVVALAARTVLQLVDGLRVEQVDLTLTTPLVLAAQFEFAVSAFGGTFRVGGSVTCGHLGGHLLQTDTAETADGASEVLVDEIPAETDGFEDLRAGVAGDGAHTHLAHHLQHTLAGALDVLLLRLVRVERTKTVQILGDHVFDALEREVGVDCAGAVTDEQCHVMHLACVAALDNEAHLGALLLADEVVVHRCCQQQTGDRGVDLVAVAVAEHDDAGAVGDCVADLAAHCIERTLEGQTATGDAVETADDDGTKFRMPAVIVDVDDLGQIVVVDDRKRQHELTTTVRPRCQQVGLGTDCRADRGDDLFTDRVEWRVGDLREQLLEVVEQQTRALAEHSDGSVGAHRAEGLTARLGHRGKDDLQLFVRVAEHLLTAQHALVAEHDVFAVGQFVQLDETLVEPLLVGLRLGQVALDLVVLDDATLCGVDQEHAARLQATLAHDSALVEVEHADLAGQHHDVVVGDPVATGAQTVAVEHRTDQRAVGEAHAGGAVPRLHQRRVEAVERALLGIHRVVVLPRLGDHHQHRVGQAASTEVQQLQHLVEARRVAASVGHDRERPLKAGNQVALQQALTRAHPVAVALHRVDLTVVGDVAVGVRERPARERVGAEPTVHQRQRRLDALVGEIGEERRQLGRGEHALVDQRASAQRREVGAQFRG</sequence>
<accession>A0A6J6Q9V9</accession>
<reference evidence="1" key="1">
    <citation type="submission" date="2020-05" db="EMBL/GenBank/DDBJ databases">
        <authorList>
            <person name="Chiriac C."/>
            <person name="Salcher M."/>
            <person name="Ghai R."/>
            <person name="Kavagutti S V."/>
        </authorList>
    </citation>
    <scope>NUCLEOTIDE SEQUENCE</scope>
</reference>
<dbReference type="AntiFam" id="ANF00150">
    <property type="entry name" value="Shadow ORF (opposite gltB)"/>
</dbReference>
<protein>
    <submittedName>
        <fullName evidence="1">Unannotated protein</fullName>
    </submittedName>
</protein>
<dbReference type="AlphaFoldDB" id="A0A6J6Q9V9"/>
<evidence type="ECO:0000313" key="1">
    <source>
        <dbReference type="EMBL" id="CAB4704754.1"/>
    </source>
</evidence>
<proteinExistence type="predicted"/>
<dbReference type="EMBL" id="CAEZYF010000002">
    <property type="protein sequence ID" value="CAB4704754.1"/>
    <property type="molecule type" value="Genomic_DNA"/>
</dbReference>
<gene>
    <name evidence="1" type="ORF">UFOPK2656_00272</name>
</gene>
<dbReference type="AntiFam" id="ANF00199">
    <property type="entry name" value="Shadow ORF (opposite gltB)"/>
</dbReference>
<name>A0A6J6Q9V9_9ZZZZ</name>